<evidence type="ECO:0000313" key="20">
    <source>
        <dbReference type="Proteomes" id="UP000807716"/>
    </source>
</evidence>
<feature type="transmembrane region" description="Helical" evidence="16">
    <location>
        <begin position="376"/>
        <end position="395"/>
    </location>
</feature>
<evidence type="ECO:0000256" key="3">
    <source>
        <dbReference type="ARBA" id="ARBA00004906"/>
    </source>
</evidence>
<feature type="compositionally biased region" description="Polar residues" evidence="15">
    <location>
        <begin position="139"/>
        <end position="157"/>
    </location>
</feature>
<dbReference type="InterPro" id="IPR001841">
    <property type="entry name" value="Znf_RING"/>
</dbReference>
<feature type="transmembrane region" description="Helical" evidence="16">
    <location>
        <begin position="565"/>
        <end position="585"/>
    </location>
</feature>
<keyword evidence="7" id="KW-0479">Metal-binding</keyword>
<evidence type="ECO:0000256" key="10">
    <source>
        <dbReference type="ARBA" id="ARBA00022786"/>
    </source>
</evidence>
<comment type="caution">
    <text evidence="19">The sequence shown here is derived from an EMBL/GenBank/DDBJ whole genome shotgun (WGS) entry which is preliminary data.</text>
</comment>
<dbReference type="InterPro" id="IPR013083">
    <property type="entry name" value="Znf_RING/FYVE/PHD"/>
</dbReference>
<dbReference type="GO" id="GO:0061630">
    <property type="term" value="F:ubiquitin protein ligase activity"/>
    <property type="evidence" value="ECO:0007669"/>
    <property type="project" value="UniProtKB-EC"/>
</dbReference>
<dbReference type="Pfam" id="PF13639">
    <property type="entry name" value="zf-RING_2"/>
    <property type="match status" value="1"/>
</dbReference>
<feature type="transmembrane region" description="Helical" evidence="16">
    <location>
        <begin position="511"/>
        <end position="529"/>
    </location>
</feature>
<dbReference type="SMART" id="SM00184">
    <property type="entry name" value="RING"/>
    <property type="match status" value="1"/>
</dbReference>
<dbReference type="EMBL" id="JAAAJB010000008">
    <property type="protein sequence ID" value="KAG0270278.1"/>
    <property type="molecule type" value="Genomic_DNA"/>
</dbReference>
<dbReference type="GO" id="GO:0008270">
    <property type="term" value="F:zinc ion binding"/>
    <property type="evidence" value="ECO:0007669"/>
    <property type="project" value="UniProtKB-KW"/>
</dbReference>
<dbReference type="AlphaFoldDB" id="A0A9P6QJ42"/>
<dbReference type="GO" id="GO:0012505">
    <property type="term" value="C:endomembrane system"/>
    <property type="evidence" value="ECO:0007669"/>
    <property type="project" value="UniProtKB-SubCell"/>
</dbReference>
<evidence type="ECO:0000256" key="2">
    <source>
        <dbReference type="ARBA" id="ARBA00004127"/>
    </source>
</evidence>
<evidence type="ECO:0000256" key="4">
    <source>
        <dbReference type="ARBA" id="ARBA00012483"/>
    </source>
</evidence>
<dbReference type="GO" id="GO:0043161">
    <property type="term" value="P:proteasome-mediated ubiquitin-dependent protein catabolic process"/>
    <property type="evidence" value="ECO:0007669"/>
    <property type="project" value="TreeGrafter"/>
</dbReference>
<dbReference type="Gene3D" id="3.30.40.10">
    <property type="entry name" value="Zinc/RING finger domain, C3HC4 (zinc finger)"/>
    <property type="match status" value="1"/>
</dbReference>
<feature type="chain" id="PRO_5040362154" description="RING-type E3 ubiquitin transferase" evidence="17">
    <location>
        <begin position="19"/>
        <end position="730"/>
    </location>
</feature>
<evidence type="ECO:0000256" key="11">
    <source>
        <dbReference type="ARBA" id="ARBA00022833"/>
    </source>
</evidence>
<dbReference type="PROSITE" id="PS50089">
    <property type="entry name" value="ZF_RING_2"/>
    <property type="match status" value="1"/>
</dbReference>
<feature type="transmembrane region" description="Helical" evidence="16">
    <location>
        <begin position="535"/>
        <end position="553"/>
    </location>
</feature>
<dbReference type="OrthoDB" id="9984778at2759"/>
<feature type="compositionally biased region" description="Low complexity" evidence="15">
    <location>
        <begin position="462"/>
        <end position="485"/>
    </location>
</feature>
<protein>
    <recommendedName>
        <fullName evidence="4">RING-type E3 ubiquitin transferase</fullName>
        <ecNumber evidence="4">2.3.2.27</ecNumber>
    </recommendedName>
</protein>
<evidence type="ECO:0000259" key="18">
    <source>
        <dbReference type="PROSITE" id="PS50089"/>
    </source>
</evidence>
<keyword evidence="13 16" id="KW-0472">Membrane</keyword>
<evidence type="ECO:0000256" key="5">
    <source>
        <dbReference type="ARBA" id="ARBA00022679"/>
    </source>
</evidence>
<feature type="region of interest" description="Disordered" evidence="15">
    <location>
        <begin position="100"/>
        <end position="166"/>
    </location>
</feature>
<sequence>MLRAILILFFVILWLSTGEDIQRREYLAKAIDHLKDEALDLANKTYKVNDTYVLPSAIAASVTELFNQPGKDPKSHYYHNVTGSFRGKWLINLETAGLVDKEQPLPEAPPPPSTPEGDKGKGQDGSPDSKTPTEAPDGGNNNNNTTQSPGSNNSTSPAGEAGDGSEITEHGMVDAILSTKPAHQGDVATYRGTQFNYTNPGYLQINLKEFKASEAINWVEGTWRLKHDDNEDYGISLAVLGLHFIHNGSFYMWELMPDEVSFALAKEAIKDRYDTRIQSLKDILDGREDFEQFEPYAAEEASCNYQIFMQLGAIDPSVKPIHLKEMEKEWASPQGASTIRAPPLNASMVMYSPNCRLVMQSKQMTGMKSEKFYTKLLNYATMAGTIAFIQVFLLAKQMEYTPTPSSVSKVSYWTITIQVIMDGYLCMIYYSTGASIVSIFGLRYMHVIWRIQRPERRGRRAAAAAAASATSTSTGGANSEGLPLPATAPRPTPPSEADQAQLDLQTLFRRFYWMIVATIFLMFEIMSSSKLVQNILLSIMAVILFSFWVPQIARNALRGSSKALNLWFVIGMSATRLFLPLYFYACPENLMDHEPTPWVWLLVAWVSLQVAVLLLQDWLGPRFFVPVKYLPPIYDYHPILPAQDEESGHGVGGSGGGTRHVQDCAICMLPIDTTPAHVGSSSLTSVVGSRLGRLNYMLTPCGHLFHTDCLEKWMRIKLECPNCRTFLPST</sequence>
<organism evidence="19 20">
    <name type="scientific">Actinomortierella ambigua</name>
    <dbReference type="NCBI Taxonomy" id="1343610"/>
    <lineage>
        <taxon>Eukaryota</taxon>
        <taxon>Fungi</taxon>
        <taxon>Fungi incertae sedis</taxon>
        <taxon>Mucoromycota</taxon>
        <taxon>Mortierellomycotina</taxon>
        <taxon>Mortierellomycetes</taxon>
        <taxon>Mortierellales</taxon>
        <taxon>Mortierellaceae</taxon>
        <taxon>Actinomortierella</taxon>
    </lineage>
</organism>
<dbReference type="EC" id="2.3.2.27" evidence="4"/>
<keyword evidence="20" id="KW-1185">Reference proteome</keyword>
<comment type="catalytic activity">
    <reaction evidence="1">
        <text>S-ubiquitinyl-[E2 ubiquitin-conjugating enzyme]-L-cysteine + [acceptor protein]-L-lysine = [E2 ubiquitin-conjugating enzyme]-L-cysteine + N(6)-ubiquitinyl-[acceptor protein]-L-lysine.</text>
        <dbReference type="EC" id="2.3.2.27"/>
    </reaction>
</comment>
<comment type="pathway">
    <text evidence="3">Protein modification; protein ubiquitination.</text>
</comment>
<evidence type="ECO:0000256" key="12">
    <source>
        <dbReference type="ARBA" id="ARBA00022989"/>
    </source>
</evidence>
<accession>A0A9P6QJ42</accession>
<proteinExistence type="predicted"/>
<evidence type="ECO:0000256" key="7">
    <source>
        <dbReference type="ARBA" id="ARBA00022723"/>
    </source>
</evidence>
<dbReference type="Proteomes" id="UP000807716">
    <property type="component" value="Unassembled WGS sequence"/>
</dbReference>
<gene>
    <name evidence="19" type="ORF">DFQ27_009070</name>
</gene>
<evidence type="ECO:0000313" key="19">
    <source>
        <dbReference type="EMBL" id="KAG0270278.1"/>
    </source>
</evidence>
<keyword evidence="6 16" id="KW-0812">Transmembrane</keyword>
<keyword evidence="12 16" id="KW-1133">Transmembrane helix</keyword>
<dbReference type="SUPFAM" id="SSF57850">
    <property type="entry name" value="RING/U-box"/>
    <property type="match status" value="1"/>
</dbReference>
<dbReference type="InterPro" id="IPR021319">
    <property type="entry name" value="DUF2921"/>
</dbReference>
<feature type="transmembrane region" description="Helical" evidence="16">
    <location>
        <begin position="597"/>
        <end position="615"/>
    </location>
</feature>
<feature type="region of interest" description="Disordered" evidence="15">
    <location>
        <begin position="462"/>
        <end position="497"/>
    </location>
</feature>
<keyword evidence="9 14" id="KW-0863">Zinc-finger</keyword>
<evidence type="ECO:0000256" key="17">
    <source>
        <dbReference type="SAM" id="SignalP"/>
    </source>
</evidence>
<dbReference type="InterPro" id="IPR050731">
    <property type="entry name" value="HRD1_E3_ubiq-ligases"/>
</dbReference>
<dbReference type="PANTHER" id="PTHR22763">
    <property type="entry name" value="RING ZINC FINGER PROTEIN"/>
    <property type="match status" value="1"/>
</dbReference>
<dbReference type="PANTHER" id="PTHR22763:SF162">
    <property type="entry name" value="TRANSMEMBRANE E3 UBIQUITIN-PROTEIN LIGASE 1"/>
    <property type="match status" value="1"/>
</dbReference>
<evidence type="ECO:0000256" key="6">
    <source>
        <dbReference type="ARBA" id="ARBA00022692"/>
    </source>
</evidence>
<reference evidence="19" key="1">
    <citation type="journal article" date="2020" name="Fungal Divers.">
        <title>Resolving the Mortierellaceae phylogeny through synthesis of multi-gene phylogenetics and phylogenomics.</title>
        <authorList>
            <person name="Vandepol N."/>
            <person name="Liber J."/>
            <person name="Desiro A."/>
            <person name="Na H."/>
            <person name="Kennedy M."/>
            <person name="Barry K."/>
            <person name="Grigoriev I.V."/>
            <person name="Miller A.N."/>
            <person name="O'Donnell K."/>
            <person name="Stajich J.E."/>
            <person name="Bonito G."/>
        </authorList>
    </citation>
    <scope>NUCLEOTIDE SEQUENCE</scope>
    <source>
        <strain evidence="19">BC1065</strain>
    </source>
</reference>
<keyword evidence="11" id="KW-0862">Zinc</keyword>
<evidence type="ECO:0000256" key="9">
    <source>
        <dbReference type="ARBA" id="ARBA00022771"/>
    </source>
</evidence>
<name>A0A9P6QJ42_9FUNG</name>
<keyword evidence="10" id="KW-0833">Ubl conjugation pathway</keyword>
<dbReference type="Pfam" id="PF11145">
    <property type="entry name" value="DUF2921"/>
    <property type="match status" value="2"/>
</dbReference>
<evidence type="ECO:0000256" key="15">
    <source>
        <dbReference type="SAM" id="MobiDB-lite"/>
    </source>
</evidence>
<keyword evidence="5" id="KW-0808">Transferase</keyword>
<feature type="transmembrane region" description="Helical" evidence="16">
    <location>
        <begin position="415"/>
        <end position="442"/>
    </location>
</feature>
<comment type="subcellular location">
    <subcellularLocation>
        <location evidence="2">Endomembrane system</location>
        <topology evidence="2">Multi-pass membrane protein</topology>
    </subcellularLocation>
</comment>
<evidence type="ECO:0000256" key="1">
    <source>
        <dbReference type="ARBA" id="ARBA00000900"/>
    </source>
</evidence>
<evidence type="ECO:0000256" key="16">
    <source>
        <dbReference type="SAM" id="Phobius"/>
    </source>
</evidence>
<evidence type="ECO:0000256" key="14">
    <source>
        <dbReference type="PROSITE-ProRule" id="PRU00175"/>
    </source>
</evidence>
<feature type="signal peptide" evidence="17">
    <location>
        <begin position="1"/>
        <end position="18"/>
    </location>
</feature>
<evidence type="ECO:0000256" key="13">
    <source>
        <dbReference type="ARBA" id="ARBA00023136"/>
    </source>
</evidence>
<keyword evidence="8 17" id="KW-0732">Signal</keyword>
<evidence type="ECO:0000256" key="8">
    <source>
        <dbReference type="ARBA" id="ARBA00022729"/>
    </source>
</evidence>
<feature type="domain" description="RING-type" evidence="18">
    <location>
        <begin position="664"/>
        <end position="724"/>
    </location>
</feature>